<organism evidence="3 4">
    <name type="scientific">Enhydrobacter aerosaccus</name>
    <dbReference type="NCBI Taxonomy" id="225324"/>
    <lineage>
        <taxon>Bacteria</taxon>
        <taxon>Pseudomonadati</taxon>
        <taxon>Pseudomonadota</taxon>
        <taxon>Alphaproteobacteria</taxon>
        <taxon>Hyphomicrobiales</taxon>
        <taxon>Enhydrobacter</taxon>
    </lineage>
</organism>
<keyword evidence="1" id="KW-0732">Signal</keyword>
<dbReference type="EMBL" id="FUWJ01000007">
    <property type="protein sequence ID" value="SKA25257.1"/>
    <property type="molecule type" value="Genomic_DNA"/>
</dbReference>
<dbReference type="Gene3D" id="3.30.1340.30">
    <property type="match status" value="1"/>
</dbReference>
<evidence type="ECO:0000313" key="3">
    <source>
        <dbReference type="EMBL" id="SKA25257.1"/>
    </source>
</evidence>
<feature type="signal peptide" evidence="1">
    <location>
        <begin position="1"/>
        <end position="22"/>
    </location>
</feature>
<dbReference type="Proteomes" id="UP000190092">
    <property type="component" value="Unassembled WGS sequence"/>
</dbReference>
<sequence length="104" mass="11419">MSLASLTNRLLTALVLVIPVAACDVFQGKQNVTEYADDSTITNTIRARFVEDSVVHILDIGVTTLNGNVRLTGQVNSDRERQRAVQIAQRVKGVRSVNNEIAIR</sequence>
<dbReference type="AlphaFoldDB" id="A0A1T4SAP6"/>
<feature type="chain" id="PRO_5012210999" evidence="1">
    <location>
        <begin position="23"/>
        <end position="104"/>
    </location>
</feature>
<dbReference type="InterPro" id="IPR007055">
    <property type="entry name" value="BON_dom"/>
</dbReference>
<proteinExistence type="predicted"/>
<name>A0A1T4SAP6_9HYPH</name>
<evidence type="ECO:0000256" key="1">
    <source>
        <dbReference type="SAM" id="SignalP"/>
    </source>
</evidence>
<evidence type="ECO:0000313" key="4">
    <source>
        <dbReference type="Proteomes" id="UP000190092"/>
    </source>
</evidence>
<dbReference type="STRING" id="225324.SAMN02745126_04508"/>
<dbReference type="PANTHER" id="PTHR34606:SF15">
    <property type="entry name" value="BON DOMAIN-CONTAINING PROTEIN"/>
    <property type="match status" value="1"/>
</dbReference>
<dbReference type="InterPro" id="IPR051686">
    <property type="entry name" value="Lipoprotein_DolP"/>
</dbReference>
<evidence type="ECO:0000259" key="2">
    <source>
        <dbReference type="PROSITE" id="PS50914"/>
    </source>
</evidence>
<gene>
    <name evidence="3" type="ORF">SAMN02745126_04508</name>
</gene>
<reference evidence="4" key="1">
    <citation type="submission" date="2017-02" db="EMBL/GenBank/DDBJ databases">
        <authorList>
            <person name="Varghese N."/>
            <person name="Submissions S."/>
        </authorList>
    </citation>
    <scope>NUCLEOTIDE SEQUENCE [LARGE SCALE GENOMIC DNA]</scope>
    <source>
        <strain evidence="4">ATCC 27094</strain>
    </source>
</reference>
<dbReference type="RefSeq" id="WP_170921075.1">
    <property type="nucleotide sequence ID" value="NZ_FUWJ01000007.1"/>
</dbReference>
<dbReference type="Pfam" id="PF04972">
    <property type="entry name" value="BON"/>
    <property type="match status" value="1"/>
</dbReference>
<feature type="domain" description="BON" evidence="2">
    <location>
        <begin position="37"/>
        <end position="104"/>
    </location>
</feature>
<keyword evidence="4" id="KW-1185">Reference proteome</keyword>
<dbReference type="PANTHER" id="PTHR34606">
    <property type="entry name" value="BON DOMAIN-CONTAINING PROTEIN"/>
    <property type="match status" value="1"/>
</dbReference>
<dbReference type="PROSITE" id="PS50914">
    <property type="entry name" value="BON"/>
    <property type="match status" value="1"/>
</dbReference>
<accession>A0A1T4SAP6</accession>
<protein>
    <submittedName>
        <fullName evidence="3">BON domain-containing protein</fullName>
    </submittedName>
</protein>